<evidence type="ECO:0000313" key="1">
    <source>
        <dbReference type="EMBL" id="RJO69761.1"/>
    </source>
</evidence>
<name>A0A3A4JLY7_9NOCA</name>
<dbReference type="OrthoDB" id="9780552at2"/>
<proteinExistence type="predicted"/>
<accession>A0A3A4JLY7</accession>
<dbReference type="AlphaFoldDB" id="A0A3A4JLY7"/>
<dbReference type="EMBL" id="QZFU01000041">
    <property type="protein sequence ID" value="RJO69761.1"/>
    <property type="molecule type" value="Genomic_DNA"/>
</dbReference>
<organism evidence="1 2">
    <name type="scientific">Nocardia panacis</name>
    <dbReference type="NCBI Taxonomy" id="2340916"/>
    <lineage>
        <taxon>Bacteria</taxon>
        <taxon>Bacillati</taxon>
        <taxon>Actinomycetota</taxon>
        <taxon>Actinomycetes</taxon>
        <taxon>Mycobacteriales</taxon>
        <taxon>Nocardiaceae</taxon>
        <taxon>Nocardia</taxon>
    </lineage>
</organism>
<keyword evidence="2" id="KW-1185">Reference proteome</keyword>
<gene>
    <name evidence="1" type="ORF">D5S18_28065</name>
</gene>
<sequence>MPLYVGPQKIKTLNAGGQKAKEAWLWNGSAWKKVFSTVPPFGFIDEFNTAYPDSLGPAWTYMSGVKGRVVNGHAVLAATGTTSKVVCWYRPAGVVAPQDDVAVRFRLTAPTPYALGNDNETIAALRCTDDASTDDGVWAVFIGGKARIMTMIGGKQTARGIQGTFPFDVDLEFRAVDRTYSVVRLDTQAVITSWPDSANESKMDATHRAFKIALTGNYPLFQQQYNSPAIDRFESKLPDSSSTKT</sequence>
<dbReference type="Proteomes" id="UP000266677">
    <property type="component" value="Unassembled WGS sequence"/>
</dbReference>
<evidence type="ECO:0000313" key="2">
    <source>
        <dbReference type="Proteomes" id="UP000266677"/>
    </source>
</evidence>
<protein>
    <submittedName>
        <fullName evidence="1">Uncharacterized protein</fullName>
    </submittedName>
</protein>
<comment type="caution">
    <text evidence="1">The sequence shown here is derived from an EMBL/GenBank/DDBJ whole genome shotgun (WGS) entry which is preliminary data.</text>
</comment>
<reference evidence="1 2" key="1">
    <citation type="submission" date="2018-09" db="EMBL/GenBank/DDBJ databases">
        <title>YIM PH21274 draft genome.</title>
        <authorList>
            <person name="Miao C."/>
        </authorList>
    </citation>
    <scope>NUCLEOTIDE SEQUENCE [LARGE SCALE GENOMIC DNA]</scope>
    <source>
        <strain evidence="1 2">YIM PH 21724</strain>
    </source>
</reference>
<dbReference type="RefSeq" id="WP_120044131.1">
    <property type="nucleotide sequence ID" value="NZ_QZFU01000041.1"/>
</dbReference>